<organismHost>
    <name type="scientific">Paramecium bursaria</name>
    <dbReference type="NCBI Taxonomy" id="74790"/>
</organismHost>
<dbReference type="InterPro" id="IPR036249">
    <property type="entry name" value="Thioredoxin-like_sf"/>
</dbReference>
<gene>
    <name evidence="2" type="primary">N241L</name>
    <name evidence="2" type="ORF">FR483_N241L</name>
</gene>
<dbReference type="KEGG" id="vg:5364373"/>
<dbReference type="CDD" id="cd02066">
    <property type="entry name" value="GRX_family"/>
    <property type="match status" value="1"/>
</dbReference>
<dbReference type="InterPro" id="IPR014025">
    <property type="entry name" value="Glutaredoxin_subgr"/>
</dbReference>
<dbReference type="InterPro" id="IPR002109">
    <property type="entry name" value="Glutaredoxin"/>
</dbReference>
<dbReference type="SUPFAM" id="SSF52833">
    <property type="entry name" value="Thioredoxin-like"/>
    <property type="match status" value="1"/>
</dbReference>
<dbReference type="PROSITE" id="PS51354">
    <property type="entry name" value="GLUTAREDOXIN_2"/>
    <property type="match status" value="1"/>
</dbReference>
<dbReference type="Pfam" id="PF00462">
    <property type="entry name" value="Glutaredoxin"/>
    <property type="match status" value="1"/>
</dbReference>
<dbReference type="PRINTS" id="PR00160">
    <property type="entry name" value="GLUTAREDOXIN"/>
</dbReference>
<sequence length="87" mass="10139">MYTVYSKDGCRYCKYALELLYNRNENFIIVKCKNIDEMKDHLKGIVDTDSIKTFPQIFCDKSLVGGFTELDKMLTEKDNIFSTDGDF</sequence>
<dbReference type="EMBL" id="DQ890022">
    <property type="protein sequence ID" value="ABT15526.1"/>
    <property type="molecule type" value="Genomic_DNA"/>
</dbReference>
<name>A7J6U5_PBCVF</name>
<dbReference type="GeneID" id="5364373"/>
<evidence type="ECO:0000259" key="1">
    <source>
        <dbReference type="Pfam" id="PF00462"/>
    </source>
</evidence>
<dbReference type="OrthoDB" id="25064at10239"/>
<protein>
    <submittedName>
        <fullName evidence="2">Uncharacterized protein N241L</fullName>
    </submittedName>
</protein>
<dbReference type="RefSeq" id="YP_001425873.1">
    <property type="nucleotide sequence ID" value="NC_008603.1"/>
</dbReference>
<evidence type="ECO:0000313" key="3">
    <source>
        <dbReference type="Proteomes" id="UP000204095"/>
    </source>
</evidence>
<dbReference type="Gene3D" id="3.40.30.10">
    <property type="entry name" value="Glutaredoxin"/>
    <property type="match status" value="1"/>
</dbReference>
<accession>A7J6U5</accession>
<feature type="domain" description="Glutaredoxin" evidence="1">
    <location>
        <begin position="3"/>
        <end position="64"/>
    </location>
</feature>
<reference evidence="2 3" key="1">
    <citation type="journal article" date="2007" name="Virology">
        <title>Sequence and annotation of the 314-kb MT325 and the 321-kb FR483 viruses that infect Chlorella Pbi.</title>
        <authorList>
            <person name="Fitzgerald L.A."/>
            <person name="Graves M.V."/>
            <person name="Li X."/>
            <person name="Feldblyum T."/>
            <person name="Hartigan J."/>
            <person name="Van Etten J.L."/>
        </authorList>
    </citation>
    <scope>NUCLEOTIDE SEQUENCE [LARGE SCALE GENOMIC DNA]</scope>
    <source>
        <strain evidence="2 3">FR483</strain>
    </source>
</reference>
<evidence type="ECO:0000313" key="2">
    <source>
        <dbReference type="EMBL" id="ABT15526.1"/>
    </source>
</evidence>
<dbReference type="Proteomes" id="UP000204095">
    <property type="component" value="Segment"/>
</dbReference>
<organism evidence="2 3">
    <name type="scientific">Paramecium bursaria Chlorella virus FR483</name>
    <name type="common">PBCV-FR483</name>
    <dbReference type="NCBI Taxonomy" id="399781"/>
    <lineage>
        <taxon>Viruses</taxon>
        <taxon>Varidnaviria</taxon>
        <taxon>Bamfordvirae</taxon>
        <taxon>Nucleocytoviricota</taxon>
        <taxon>Megaviricetes</taxon>
        <taxon>Algavirales</taxon>
        <taxon>Phycodnaviridae</taxon>
        <taxon>Chlorovirus</taxon>
        <taxon>Chlorovirus conductrix</taxon>
        <taxon>Paramecium bursaria Chlorella virus A1</taxon>
    </lineage>
</organism>
<proteinExistence type="predicted"/>